<name>R4GCA3_ANOCA</name>
<feature type="disulfide bond" evidence="6">
    <location>
        <begin position="27"/>
        <end position="53"/>
    </location>
</feature>
<feature type="disulfide bond" evidence="6">
    <location>
        <begin position="185"/>
        <end position="211"/>
    </location>
</feature>
<dbReference type="eggNOG" id="KOG1565">
    <property type="taxonomic scope" value="Eukaryota"/>
</dbReference>
<dbReference type="STRING" id="28377.ENSACAP00000022962"/>
<feature type="domain" description="Fibronectin type-II" evidence="8">
    <location>
        <begin position="235"/>
        <end position="283"/>
    </location>
</feature>
<dbReference type="GeneID" id="100565779"/>
<feature type="domain" description="Fibronectin type-II" evidence="8">
    <location>
        <begin position="180"/>
        <end position="228"/>
    </location>
</feature>
<feature type="disulfide bond" evidence="6">
    <location>
        <begin position="150"/>
        <end position="177"/>
    </location>
</feature>
<dbReference type="InterPro" id="IPR051666">
    <property type="entry name" value="SP_Capacitation_Regulator"/>
</dbReference>
<feature type="disulfide bond" evidence="6">
    <location>
        <begin position="466"/>
        <end position="493"/>
    </location>
</feature>
<feature type="domain" description="Fibronectin type-II" evidence="8">
    <location>
        <begin position="289"/>
        <end position="337"/>
    </location>
</feature>
<dbReference type="InParanoid" id="R4GCA3"/>
<dbReference type="InterPro" id="IPR000562">
    <property type="entry name" value="FN_type2_dom"/>
</dbReference>
<keyword evidence="3" id="KW-0964">Secreted</keyword>
<reference evidence="9" key="3">
    <citation type="submission" date="2025-09" db="UniProtKB">
        <authorList>
            <consortium name="Ensembl"/>
        </authorList>
    </citation>
    <scope>IDENTIFICATION</scope>
</reference>
<feature type="domain" description="Fibronectin type-II" evidence="8">
    <location>
        <begin position="131"/>
        <end position="179"/>
    </location>
</feature>
<dbReference type="GeneTree" id="ENSGT00940000162766"/>
<dbReference type="Proteomes" id="UP000001646">
    <property type="component" value="Unplaced"/>
</dbReference>
<dbReference type="SMART" id="SM00059">
    <property type="entry name" value="FN2"/>
    <property type="match status" value="9"/>
</dbReference>
<dbReference type="PRINTS" id="PR00013">
    <property type="entry name" value="FNTYPEII"/>
</dbReference>
<feature type="disulfide bond" evidence="6">
    <location>
        <begin position="308"/>
        <end position="335"/>
    </location>
</feature>
<dbReference type="FunFam" id="2.10.10.10:FF:000003">
    <property type="entry name" value="binder of sperm protein homolog 1"/>
    <property type="match status" value="6"/>
</dbReference>
<dbReference type="FunFam" id="2.10.10.10:FF:000011">
    <property type="entry name" value="Uncharacterized protein"/>
    <property type="match status" value="3"/>
</dbReference>
<dbReference type="AlphaFoldDB" id="R4GCA3"/>
<feature type="disulfide bond" evidence="6">
    <location>
        <begin position="82"/>
        <end position="108"/>
    </location>
</feature>
<gene>
    <name evidence="9" type="primary">LOC100565779</name>
</gene>
<dbReference type="GO" id="GO:0009986">
    <property type="term" value="C:cell surface"/>
    <property type="evidence" value="ECO:0000318"/>
    <property type="project" value="GO_Central"/>
</dbReference>
<comment type="similarity">
    <text evidence="2">Belongs to the seminal plasma protein family.</text>
</comment>
<dbReference type="RefSeq" id="XP_016851301.1">
    <property type="nucleotide sequence ID" value="XM_016995812.2"/>
</dbReference>
<evidence type="ECO:0000256" key="1">
    <source>
        <dbReference type="ARBA" id="ARBA00004613"/>
    </source>
</evidence>
<keyword evidence="5 6" id="KW-1015">Disulfide bond</keyword>
<sequence>MALNMTSLLCIWALIPLVTARLGLYPCVFPFIYKEKLYTTCTKDGAIDRKLWCATTANYDRDRKWKHCTPYEYGGNSRGQNCTFPFTYKKRTFYTCTNENALFGRFWCATTGSYDKDKKWSYCADTRLIADSQGPCVFPFTFNSRSYSACTKDGDSNGKLWCSLTSNYDIESKRAYCDQSEPHPCAFPFIYNKKSYYNCTKEGSADGQLWCATTHNYDIDSKWKACSLQEYEGSAKGQPCVFPFAAEKQTFYTCTNKPAKGGRFWCATTGSYDKDKKWSYCADTRLDASPKGSCVFPFTYKGTSYSSCTTAGETSGKLWCSLTENYDVDRRWTFCDPSEVRPCHFPFTWGMMSYSECTKRGSNDGQLWCATTPNYDKDSKWKACSLQEYEGNSGGKACVFPFIYKNQTFYTCTNENSADGRFWCATTSNYDTDKMWSYCADTRLDAKPKGPCQFPFIYRKKSYSSCTSDGEISGKLWCSLTSNFDVEPKWTYCN</sequence>
<evidence type="ECO:0000256" key="2">
    <source>
        <dbReference type="ARBA" id="ARBA00010011"/>
    </source>
</evidence>
<dbReference type="Pfam" id="PF00040">
    <property type="entry name" value="fn2"/>
    <property type="match status" value="9"/>
</dbReference>
<evidence type="ECO:0000313" key="9">
    <source>
        <dbReference type="Ensembl" id="ENSACAP00000022962.2"/>
    </source>
</evidence>
<dbReference type="InterPro" id="IPR013806">
    <property type="entry name" value="Kringle-like"/>
</dbReference>
<reference evidence="9" key="2">
    <citation type="submission" date="2025-08" db="UniProtKB">
        <authorList>
            <consortium name="Ensembl"/>
        </authorList>
    </citation>
    <scope>IDENTIFICATION</scope>
</reference>
<feature type="disulfide bond" evidence="6">
    <location>
        <begin position="357"/>
        <end position="384"/>
    </location>
</feature>
<feature type="disulfide bond" evidence="6">
    <location>
        <begin position="136"/>
        <end position="162"/>
    </location>
</feature>
<feature type="disulfide bond" evidence="6">
    <location>
        <begin position="96"/>
        <end position="123"/>
    </location>
</feature>
<dbReference type="PROSITE" id="PS00023">
    <property type="entry name" value="FN2_1"/>
    <property type="match status" value="1"/>
</dbReference>
<feature type="domain" description="Fibronectin type-II" evidence="8">
    <location>
        <begin position="447"/>
        <end position="494"/>
    </location>
</feature>
<organism evidence="9 10">
    <name type="scientific">Anolis carolinensis</name>
    <name type="common">Green anole</name>
    <name type="synonym">American chameleon</name>
    <dbReference type="NCBI Taxonomy" id="28377"/>
    <lineage>
        <taxon>Eukaryota</taxon>
        <taxon>Metazoa</taxon>
        <taxon>Chordata</taxon>
        <taxon>Craniata</taxon>
        <taxon>Vertebrata</taxon>
        <taxon>Euteleostomi</taxon>
        <taxon>Lepidosauria</taxon>
        <taxon>Squamata</taxon>
        <taxon>Bifurcata</taxon>
        <taxon>Unidentata</taxon>
        <taxon>Episquamata</taxon>
        <taxon>Toxicofera</taxon>
        <taxon>Iguania</taxon>
        <taxon>Dactyloidae</taxon>
        <taxon>Anolis</taxon>
    </lineage>
</organism>
<feature type="disulfide bond" evidence="6">
    <location>
        <begin position="199"/>
        <end position="226"/>
    </location>
</feature>
<keyword evidence="10" id="KW-1185">Reference proteome</keyword>
<feature type="disulfide bond" evidence="6">
    <location>
        <begin position="294"/>
        <end position="320"/>
    </location>
</feature>
<dbReference type="PROSITE" id="PS51092">
    <property type="entry name" value="FN2_2"/>
    <property type="match status" value="9"/>
</dbReference>
<keyword evidence="7" id="KW-0732">Signal</keyword>
<feature type="disulfide bond" evidence="6">
    <location>
        <begin position="398"/>
        <end position="424"/>
    </location>
</feature>
<feature type="domain" description="Fibronectin type-II" evidence="8">
    <location>
        <begin position="393"/>
        <end position="441"/>
    </location>
</feature>
<protein>
    <recommendedName>
        <fullName evidence="8">Fibronectin type-II domain-containing protein</fullName>
    </recommendedName>
</protein>
<dbReference type="GO" id="GO:0048240">
    <property type="term" value="P:sperm capacitation"/>
    <property type="evidence" value="ECO:0000318"/>
    <property type="project" value="GO_Central"/>
</dbReference>
<evidence type="ECO:0000256" key="4">
    <source>
        <dbReference type="ARBA" id="ARBA00022737"/>
    </source>
</evidence>
<evidence type="ECO:0000313" key="10">
    <source>
        <dbReference type="Proteomes" id="UP000001646"/>
    </source>
</evidence>
<feature type="disulfide bond" evidence="6">
    <location>
        <begin position="412"/>
        <end position="439"/>
    </location>
</feature>
<dbReference type="CDD" id="cd00062">
    <property type="entry name" value="FN2"/>
    <property type="match status" value="9"/>
</dbReference>
<dbReference type="Gene3D" id="2.10.10.10">
    <property type="entry name" value="Fibronectin, type II, collagen-binding"/>
    <property type="match status" value="9"/>
</dbReference>
<feature type="domain" description="Fibronectin type-II" evidence="8">
    <location>
        <begin position="22"/>
        <end position="70"/>
    </location>
</feature>
<feature type="domain" description="Fibronectin type-II" evidence="8">
    <location>
        <begin position="338"/>
        <end position="386"/>
    </location>
</feature>
<dbReference type="GO" id="GO:0008201">
    <property type="term" value="F:heparin binding"/>
    <property type="evidence" value="ECO:0000318"/>
    <property type="project" value="GO_Central"/>
</dbReference>
<feature type="signal peptide" evidence="7">
    <location>
        <begin position="1"/>
        <end position="20"/>
    </location>
</feature>
<feature type="chain" id="PRO_5032799685" description="Fibronectin type-II domain-containing protein" evidence="7">
    <location>
        <begin position="21"/>
        <end position="494"/>
    </location>
</feature>
<accession>R4GCA3</accession>
<dbReference type="OrthoDB" id="406838at2759"/>
<dbReference type="HOGENOM" id="CLU_618136_0_0_1"/>
<comment type="subcellular location">
    <subcellularLocation>
        <location evidence="1">Secreted</location>
    </subcellularLocation>
</comment>
<reference evidence="9" key="1">
    <citation type="submission" date="2009-12" db="EMBL/GenBank/DDBJ databases">
        <title>The Genome Sequence of Anolis carolinensis (Green Anole Lizard).</title>
        <authorList>
            <consortium name="The Genome Sequencing Platform"/>
            <person name="Di Palma F."/>
            <person name="Alfoldi J."/>
            <person name="Heiman D."/>
            <person name="Young S."/>
            <person name="Grabherr M."/>
            <person name="Johnson J."/>
            <person name="Lander E.S."/>
            <person name="Lindblad-Toh K."/>
        </authorList>
    </citation>
    <scope>NUCLEOTIDE SEQUENCE [LARGE SCALE GENOMIC DNA]</scope>
    <source>
        <strain evidence="9">JBL SC #1</strain>
    </source>
</reference>
<evidence type="ECO:0000256" key="5">
    <source>
        <dbReference type="ARBA" id="ARBA00023157"/>
    </source>
</evidence>
<dbReference type="InterPro" id="IPR036943">
    <property type="entry name" value="FN_type2_sf"/>
</dbReference>
<feature type="disulfide bond" evidence="6">
    <location>
        <begin position="452"/>
        <end position="478"/>
    </location>
</feature>
<dbReference type="Ensembl" id="ENSACAT00000030381.2">
    <property type="protein sequence ID" value="ENSACAP00000022962.2"/>
    <property type="gene ID" value="ENSACAG00000028839.2"/>
</dbReference>
<evidence type="ECO:0000256" key="6">
    <source>
        <dbReference type="PROSITE-ProRule" id="PRU00479"/>
    </source>
</evidence>
<evidence type="ECO:0000259" key="8">
    <source>
        <dbReference type="PROSITE" id="PS51092"/>
    </source>
</evidence>
<evidence type="ECO:0000256" key="7">
    <source>
        <dbReference type="SAM" id="SignalP"/>
    </source>
</evidence>
<proteinExistence type="inferred from homology"/>
<feature type="disulfide bond" evidence="6">
    <location>
        <begin position="343"/>
        <end position="369"/>
    </location>
</feature>
<dbReference type="KEGG" id="acs:100565779"/>
<dbReference type="PANTHER" id="PTHR22918">
    <property type="entry name" value="SEMINAL PLASMA PROTEIN"/>
    <property type="match status" value="1"/>
</dbReference>
<feature type="disulfide bond" evidence="6">
    <location>
        <begin position="254"/>
        <end position="281"/>
    </location>
</feature>
<feature type="disulfide bond" evidence="6">
    <location>
        <begin position="240"/>
        <end position="266"/>
    </location>
</feature>
<dbReference type="PANTHER" id="PTHR22918:SF1">
    <property type="entry name" value="FIBRONECTIN TYPE-II DOMAIN-CONTAINING PROTEIN"/>
    <property type="match status" value="1"/>
</dbReference>
<dbReference type="SUPFAM" id="SSF57440">
    <property type="entry name" value="Kringle-like"/>
    <property type="match status" value="9"/>
</dbReference>
<evidence type="ECO:0000256" key="3">
    <source>
        <dbReference type="ARBA" id="ARBA00022525"/>
    </source>
</evidence>
<dbReference type="GO" id="GO:0005576">
    <property type="term" value="C:extracellular region"/>
    <property type="evidence" value="ECO:0007669"/>
    <property type="project" value="UniProtKB-SubCell"/>
</dbReference>
<keyword evidence="4" id="KW-0677">Repeat</keyword>
<dbReference type="Bgee" id="ENSACAG00000028839">
    <property type="expression patterns" value="Expressed in dewlap and 2 other cell types or tissues"/>
</dbReference>
<feature type="domain" description="Fibronectin type-II" evidence="8">
    <location>
        <begin position="77"/>
        <end position="125"/>
    </location>
</feature>
<feature type="disulfide bond" evidence="6">
    <location>
        <begin position="41"/>
        <end position="68"/>
    </location>
</feature>